<dbReference type="AlphaFoldDB" id="A0A1G1VNN2"/>
<reference evidence="3 4" key="1">
    <citation type="journal article" date="2016" name="Nat. Commun.">
        <title>Thousands of microbial genomes shed light on interconnected biogeochemical processes in an aquifer system.</title>
        <authorList>
            <person name="Anantharaman K."/>
            <person name="Brown C.T."/>
            <person name="Hug L.A."/>
            <person name="Sharon I."/>
            <person name="Castelle C.J."/>
            <person name="Probst A.J."/>
            <person name="Thomas B.C."/>
            <person name="Singh A."/>
            <person name="Wilkins M.J."/>
            <person name="Karaoz U."/>
            <person name="Brodie E.L."/>
            <person name="Williams K.H."/>
            <person name="Hubbard S.S."/>
            <person name="Banfield J.F."/>
        </authorList>
    </citation>
    <scope>NUCLEOTIDE SEQUENCE [LARGE SCALE GENOMIC DNA]</scope>
</reference>
<dbReference type="PANTHER" id="PTHR43300:SF4">
    <property type="entry name" value="ACYL-[ACYL-CARRIER-PROTEIN]--UDP-N-ACETYLGLUCOSAMINE O-ACYLTRANSFERASE"/>
    <property type="match status" value="1"/>
</dbReference>
<dbReference type="InterPro" id="IPR011004">
    <property type="entry name" value="Trimer_LpxA-like_sf"/>
</dbReference>
<keyword evidence="2" id="KW-0677">Repeat</keyword>
<keyword evidence="1" id="KW-0808">Transferase</keyword>
<dbReference type="InterPro" id="IPR018357">
    <property type="entry name" value="Hexapep_transf_CS"/>
</dbReference>
<dbReference type="Proteomes" id="UP000177324">
    <property type="component" value="Unassembled WGS sequence"/>
</dbReference>
<dbReference type="InterPro" id="IPR050179">
    <property type="entry name" value="Trans_hexapeptide_repeat"/>
</dbReference>
<protein>
    <recommendedName>
        <fullName evidence="5">UDP-3-O-(3-hydroxymyristoyl)glucosamine N-acyltransferase</fullName>
    </recommendedName>
</protein>
<evidence type="ECO:0000256" key="2">
    <source>
        <dbReference type="ARBA" id="ARBA00022737"/>
    </source>
</evidence>
<dbReference type="SUPFAM" id="SSF51161">
    <property type="entry name" value="Trimeric LpxA-like enzymes"/>
    <property type="match status" value="1"/>
</dbReference>
<dbReference type="PANTHER" id="PTHR43300">
    <property type="entry name" value="ACETYLTRANSFERASE"/>
    <property type="match status" value="1"/>
</dbReference>
<evidence type="ECO:0008006" key="5">
    <source>
        <dbReference type="Google" id="ProtNLM"/>
    </source>
</evidence>
<dbReference type="Gene3D" id="2.160.10.10">
    <property type="entry name" value="Hexapeptide repeat proteins"/>
    <property type="match status" value="1"/>
</dbReference>
<dbReference type="STRING" id="1797589.A2784_04150"/>
<dbReference type="InterPro" id="IPR001451">
    <property type="entry name" value="Hexapep"/>
</dbReference>
<organism evidence="3 4">
    <name type="scientific">Candidatus Chisholmbacteria bacterium RIFCSPHIGHO2_01_FULL_48_12</name>
    <dbReference type="NCBI Taxonomy" id="1797589"/>
    <lineage>
        <taxon>Bacteria</taxon>
        <taxon>Candidatus Chisholmiibacteriota</taxon>
    </lineage>
</organism>
<name>A0A1G1VNN2_9BACT</name>
<proteinExistence type="predicted"/>
<evidence type="ECO:0000256" key="1">
    <source>
        <dbReference type="ARBA" id="ARBA00022679"/>
    </source>
</evidence>
<dbReference type="PROSITE" id="PS00101">
    <property type="entry name" value="HEXAPEP_TRANSFERASES"/>
    <property type="match status" value="1"/>
</dbReference>
<dbReference type="EMBL" id="MHCH01000036">
    <property type="protein sequence ID" value="OGY17001.1"/>
    <property type="molecule type" value="Genomic_DNA"/>
</dbReference>
<dbReference type="GO" id="GO:0016740">
    <property type="term" value="F:transferase activity"/>
    <property type="evidence" value="ECO:0007669"/>
    <property type="project" value="UniProtKB-KW"/>
</dbReference>
<comment type="caution">
    <text evidence="3">The sequence shown here is derived from an EMBL/GenBank/DDBJ whole genome shotgun (WGS) entry which is preliminary data.</text>
</comment>
<accession>A0A1G1VNN2</accession>
<evidence type="ECO:0000313" key="3">
    <source>
        <dbReference type="EMBL" id="OGY17001.1"/>
    </source>
</evidence>
<evidence type="ECO:0000313" key="4">
    <source>
        <dbReference type="Proteomes" id="UP000177324"/>
    </source>
</evidence>
<dbReference type="Pfam" id="PF00132">
    <property type="entry name" value="Hexapep"/>
    <property type="match status" value="3"/>
</dbReference>
<dbReference type="CDD" id="cd03358">
    <property type="entry name" value="LbH_WxcM_N_like"/>
    <property type="match status" value="1"/>
</dbReference>
<sequence length="230" mass="24453">MNFIAPDCKLGRHVTIGRFVVIHPQVTLGDNVVIGDHSIIGQLPQKGRSSSLKLKVKPRPTKIGTGSRIGSGCIIYAGATIGPDCVIADLAAIREDFKLGRQSIIGRGVMIEESVTIGSYVKVMTQTHITGFTTISHHVFIGPHVVTANDNKLDREGIQVHQVNGPTIKKAARIGANATILPNITIGPDSLVAAGAVVTKNVPGYTIVMGVPARPVGKIPLEDRYASKFR</sequence>
<gene>
    <name evidence="3" type="ORF">A2784_04150</name>
</gene>